<evidence type="ECO:0000256" key="4">
    <source>
        <dbReference type="ARBA" id="ARBA00022801"/>
    </source>
</evidence>
<protein>
    <recommendedName>
        <fullName evidence="10">Peptidase S1 domain-containing protein</fullName>
    </recommendedName>
</protein>
<evidence type="ECO:0000256" key="6">
    <source>
        <dbReference type="ARBA" id="ARBA00023157"/>
    </source>
</evidence>
<dbReference type="PANTHER" id="PTHR24264:SF65">
    <property type="entry name" value="SRCR DOMAIN-CONTAINING PROTEIN"/>
    <property type="match status" value="1"/>
</dbReference>
<keyword evidence="8" id="KW-0812">Transmembrane</keyword>
<dbReference type="PANTHER" id="PTHR24264">
    <property type="entry name" value="TRYPSIN-RELATED"/>
    <property type="match status" value="1"/>
</dbReference>
<evidence type="ECO:0000313" key="12">
    <source>
        <dbReference type="Proteomes" id="UP001642540"/>
    </source>
</evidence>
<keyword evidence="8" id="KW-1133">Transmembrane helix</keyword>
<dbReference type="PRINTS" id="PR00722">
    <property type="entry name" value="CHYMOTRYPSIN"/>
</dbReference>
<dbReference type="Proteomes" id="UP001642540">
    <property type="component" value="Unassembled WGS sequence"/>
</dbReference>
<name>A0ABP1QFL9_9HEXA</name>
<dbReference type="SMART" id="SM00020">
    <property type="entry name" value="Tryp_SPc"/>
    <property type="match status" value="1"/>
</dbReference>
<dbReference type="PROSITE" id="PS00135">
    <property type="entry name" value="TRYPSIN_SER"/>
    <property type="match status" value="1"/>
</dbReference>
<keyword evidence="2" id="KW-0964">Secreted</keyword>
<evidence type="ECO:0000256" key="3">
    <source>
        <dbReference type="ARBA" id="ARBA00022670"/>
    </source>
</evidence>
<keyword evidence="6" id="KW-1015">Disulfide bond</keyword>
<organism evidence="11 12">
    <name type="scientific">Orchesella dallaii</name>
    <dbReference type="NCBI Taxonomy" id="48710"/>
    <lineage>
        <taxon>Eukaryota</taxon>
        <taxon>Metazoa</taxon>
        <taxon>Ecdysozoa</taxon>
        <taxon>Arthropoda</taxon>
        <taxon>Hexapoda</taxon>
        <taxon>Collembola</taxon>
        <taxon>Entomobryomorpha</taxon>
        <taxon>Entomobryoidea</taxon>
        <taxon>Orchesellidae</taxon>
        <taxon>Orchesellinae</taxon>
        <taxon>Orchesella</taxon>
    </lineage>
</organism>
<evidence type="ECO:0000256" key="7">
    <source>
        <dbReference type="RuleBase" id="RU363034"/>
    </source>
</evidence>
<dbReference type="SUPFAM" id="SSF50494">
    <property type="entry name" value="Trypsin-like serine proteases"/>
    <property type="match status" value="1"/>
</dbReference>
<dbReference type="InterPro" id="IPR033116">
    <property type="entry name" value="TRYPSIN_SER"/>
</dbReference>
<feature type="signal peptide" evidence="9">
    <location>
        <begin position="1"/>
        <end position="16"/>
    </location>
</feature>
<evidence type="ECO:0000256" key="2">
    <source>
        <dbReference type="ARBA" id="ARBA00022525"/>
    </source>
</evidence>
<dbReference type="InterPro" id="IPR001254">
    <property type="entry name" value="Trypsin_dom"/>
</dbReference>
<evidence type="ECO:0000313" key="11">
    <source>
        <dbReference type="EMBL" id="CAL8101307.1"/>
    </source>
</evidence>
<dbReference type="InterPro" id="IPR001314">
    <property type="entry name" value="Peptidase_S1A"/>
</dbReference>
<keyword evidence="3 7" id="KW-0645">Protease</keyword>
<evidence type="ECO:0000256" key="8">
    <source>
        <dbReference type="SAM" id="Phobius"/>
    </source>
</evidence>
<dbReference type="PROSITE" id="PS50240">
    <property type="entry name" value="TRYPSIN_DOM"/>
    <property type="match status" value="1"/>
</dbReference>
<evidence type="ECO:0000256" key="9">
    <source>
        <dbReference type="SAM" id="SignalP"/>
    </source>
</evidence>
<keyword evidence="9" id="KW-0732">Signal</keyword>
<comment type="subcellular location">
    <subcellularLocation>
        <location evidence="1">Secreted</location>
    </subcellularLocation>
</comment>
<dbReference type="InterPro" id="IPR043504">
    <property type="entry name" value="Peptidase_S1_PA_chymotrypsin"/>
</dbReference>
<keyword evidence="8" id="KW-0472">Membrane</keyword>
<dbReference type="CDD" id="cd00190">
    <property type="entry name" value="Tryp_SPc"/>
    <property type="match status" value="1"/>
</dbReference>
<dbReference type="Gene3D" id="2.40.10.10">
    <property type="entry name" value="Trypsin-like serine proteases"/>
    <property type="match status" value="1"/>
</dbReference>
<dbReference type="InterPro" id="IPR009003">
    <property type="entry name" value="Peptidase_S1_PA"/>
</dbReference>
<reference evidence="11 12" key="1">
    <citation type="submission" date="2024-08" db="EMBL/GenBank/DDBJ databases">
        <authorList>
            <person name="Cucini C."/>
            <person name="Frati F."/>
        </authorList>
    </citation>
    <scope>NUCLEOTIDE SEQUENCE [LARGE SCALE GENOMIC DNA]</scope>
</reference>
<dbReference type="PROSITE" id="PS00134">
    <property type="entry name" value="TRYPSIN_HIS"/>
    <property type="match status" value="1"/>
</dbReference>
<evidence type="ECO:0000259" key="10">
    <source>
        <dbReference type="PROSITE" id="PS50240"/>
    </source>
</evidence>
<feature type="domain" description="Peptidase S1" evidence="10">
    <location>
        <begin position="44"/>
        <end position="270"/>
    </location>
</feature>
<sequence length="303" mass="31834">MKVKIAIFAILSYCAASQVTNNLNDSSVSNSTSNFTSGNVELFIVGGVATTPNEFPWLVNLRINGGLCGGSLISMDTVLTAAHCVHGASASSITVIAGDYDRLINESTEQISSAKGVKWHERYNNLTLVNDIALIKLSRNLTLTRAVSPIPLPASNFPANVTGNGTVAGWGTTSSGGTSTNRYVLKVTVPIVSNQICSRSYTGLTDSQLCAGETGKDSCQGDSGGPFICNGATPVFCGIVSYGRGCGAATFPGVYTKVSSFVPWINVNKDFTSSTSSGSSLLLSFSLLLFTITFFFLRKLNLS</sequence>
<keyword evidence="12" id="KW-1185">Reference proteome</keyword>
<keyword evidence="5 7" id="KW-0720">Serine protease</keyword>
<keyword evidence="4 7" id="KW-0378">Hydrolase</keyword>
<proteinExistence type="predicted"/>
<gene>
    <name evidence="11" type="ORF">ODALV1_LOCUS10800</name>
</gene>
<accession>A0ABP1QFL9</accession>
<comment type="caution">
    <text evidence="11">The sequence shown here is derived from an EMBL/GenBank/DDBJ whole genome shotgun (WGS) entry which is preliminary data.</text>
</comment>
<dbReference type="EMBL" id="CAXLJM020000033">
    <property type="protein sequence ID" value="CAL8101307.1"/>
    <property type="molecule type" value="Genomic_DNA"/>
</dbReference>
<evidence type="ECO:0000256" key="5">
    <source>
        <dbReference type="ARBA" id="ARBA00022825"/>
    </source>
</evidence>
<feature type="transmembrane region" description="Helical" evidence="8">
    <location>
        <begin position="278"/>
        <end position="297"/>
    </location>
</feature>
<dbReference type="InterPro" id="IPR018114">
    <property type="entry name" value="TRYPSIN_HIS"/>
</dbReference>
<dbReference type="InterPro" id="IPR050127">
    <property type="entry name" value="Serine_Proteases_S1"/>
</dbReference>
<dbReference type="Pfam" id="PF00089">
    <property type="entry name" value="Trypsin"/>
    <property type="match status" value="1"/>
</dbReference>
<feature type="chain" id="PRO_5045430948" description="Peptidase S1 domain-containing protein" evidence="9">
    <location>
        <begin position="17"/>
        <end position="303"/>
    </location>
</feature>
<evidence type="ECO:0000256" key="1">
    <source>
        <dbReference type="ARBA" id="ARBA00004613"/>
    </source>
</evidence>